<name>C1F8F3_ACIC5</name>
<sequence length="60" mass="6706">MRPAVRVRGRSWRSGHKSATQMCRFWPLFASAPDQSTAIIRAGSLRIFCFAGKAATQPRI</sequence>
<dbReference type="Proteomes" id="UP000002207">
    <property type="component" value="Chromosome"/>
</dbReference>
<organism evidence="1 2">
    <name type="scientific">Acidobacterium capsulatum (strain ATCC 51196 / DSM 11244 / BCRC 80197 / JCM 7670 / NBRC 15755 / NCIMB 13165 / 161)</name>
    <dbReference type="NCBI Taxonomy" id="240015"/>
    <lineage>
        <taxon>Bacteria</taxon>
        <taxon>Pseudomonadati</taxon>
        <taxon>Acidobacteriota</taxon>
        <taxon>Terriglobia</taxon>
        <taxon>Terriglobales</taxon>
        <taxon>Acidobacteriaceae</taxon>
        <taxon>Acidobacterium</taxon>
    </lineage>
</organism>
<dbReference type="AlphaFoldDB" id="C1F8F3"/>
<protein>
    <submittedName>
        <fullName evidence="1">Uncharacterized protein</fullName>
    </submittedName>
</protein>
<proteinExistence type="predicted"/>
<gene>
    <name evidence="1" type="ordered locus">ACP_1965</name>
</gene>
<dbReference type="InParanoid" id="C1F8F3"/>
<dbReference type="EMBL" id="CP001472">
    <property type="protein sequence ID" value="ACO33290.1"/>
    <property type="molecule type" value="Genomic_DNA"/>
</dbReference>
<evidence type="ECO:0000313" key="2">
    <source>
        <dbReference type="Proteomes" id="UP000002207"/>
    </source>
</evidence>
<reference evidence="1 2" key="1">
    <citation type="journal article" date="2009" name="Appl. Environ. Microbiol.">
        <title>Three genomes from the phylum Acidobacteria provide insight into the lifestyles of these microorganisms in soils.</title>
        <authorList>
            <person name="Ward N.L."/>
            <person name="Challacombe J.F."/>
            <person name="Janssen P.H."/>
            <person name="Henrissat B."/>
            <person name="Coutinho P.M."/>
            <person name="Wu M."/>
            <person name="Xie G."/>
            <person name="Haft D.H."/>
            <person name="Sait M."/>
            <person name="Badger J."/>
            <person name="Barabote R.D."/>
            <person name="Bradley B."/>
            <person name="Brettin T.S."/>
            <person name="Brinkac L.M."/>
            <person name="Bruce D."/>
            <person name="Creasy T."/>
            <person name="Daugherty S.C."/>
            <person name="Davidsen T.M."/>
            <person name="DeBoy R.T."/>
            <person name="Detter J.C."/>
            <person name="Dodson R.J."/>
            <person name="Durkin A.S."/>
            <person name="Ganapathy A."/>
            <person name="Gwinn-Giglio M."/>
            <person name="Han C.S."/>
            <person name="Khouri H."/>
            <person name="Kiss H."/>
            <person name="Kothari S.P."/>
            <person name="Madupu R."/>
            <person name="Nelson K.E."/>
            <person name="Nelson W.C."/>
            <person name="Paulsen I."/>
            <person name="Penn K."/>
            <person name="Ren Q."/>
            <person name="Rosovitz M.J."/>
            <person name="Selengut J.D."/>
            <person name="Shrivastava S."/>
            <person name="Sullivan S.A."/>
            <person name="Tapia R."/>
            <person name="Thompson L.S."/>
            <person name="Watkins K.L."/>
            <person name="Yang Q."/>
            <person name="Yu C."/>
            <person name="Zafar N."/>
            <person name="Zhou L."/>
            <person name="Kuske C.R."/>
        </authorList>
    </citation>
    <scope>NUCLEOTIDE SEQUENCE [LARGE SCALE GENOMIC DNA]</scope>
    <source>
        <strain evidence="2">ATCC 51196 / DSM 11244 / BCRC 80197 / JCM 7670 / NBRC 15755 / NCIMB 13165 / 161</strain>
    </source>
</reference>
<keyword evidence="2" id="KW-1185">Reference proteome</keyword>
<dbReference type="KEGG" id="aca:ACP_1965"/>
<dbReference type="STRING" id="240015.ACP_1965"/>
<evidence type="ECO:0000313" key="1">
    <source>
        <dbReference type="EMBL" id="ACO33290.1"/>
    </source>
</evidence>
<dbReference type="HOGENOM" id="CLU_2930522_0_0_0"/>
<accession>C1F8F3</accession>